<gene>
    <name evidence="2" type="ORF">VRS74_12110</name>
</gene>
<dbReference type="RefSeq" id="WP_354145490.1">
    <property type="nucleotide sequence ID" value="NZ_JAZDQV010000014.1"/>
</dbReference>
<dbReference type="PROSITE" id="PS51257">
    <property type="entry name" value="PROKAR_LIPOPROTEIN"/>
    <property type="match status" value="1"/>
</dbReference>
<keyword evidence="1" id="KW-0732">Signal</keyword>
<feature type="signal peptide" evidence="1">
    <location>
        <begin position="1"/>
        <end position="19"/>
    </location>
</feature>
<evidence type="ECO:0000256" key="1">
    <source>
        <dbReference type="SAM" id="SignalP"/>
    </source>
</evidence>
<evidence type="ECO:0000313" key="2">
    <source>
        <dbReference type="EMBL" id="MEE1878427.1"/>
    </source>
</evidence>
<evidence type="ECO:0008006" key="4">
    <source>
        <dbReference type="Google" id="ProtNLM"/>
    </source>
</evidence>
<name>A0ABU7GH70_9SPHN</name>
<sequence>MKRSKIWIWAAIPMLGACATSNPGWTGDGAVPFDTAHAACETATTGIESEELRYQQMTECMAGKGWSRG</sequence>
<protein>
    <recommendedName>
        <fullName evidence="4">DUF2799 domain-containing protein</fullName>
    </recommendedName>
</protein>
<dbReference type="EMBL" id="JAZDQV010000014">
    <property type="protein sequence ID" value="MEE1878427.1"/>
    <property type="molecule type" value="Genomic_DNA"/>
</dbReference>
<evidence type="ECO:0000313" key="3">
    <source>
        <dbReference type="Proteomes" id="UP001343492"/>
    </source>
</evidence>
<proteinExistence type="predicted"/>
<feature type="chain" id="PRO_5045254789" description="DUF2799 domain-containing protein" evidence="1">
    <location>
        <begin position="20"/>
        <end position="69"/>
    </location>
</feature>
<accession>A0ABU7GH70</accession>
<dbReference type="Proteomes" id="UP001343492">
    <property type="component" value="Unassembled WGS sequence"/>
</dbReference>
<reference evidence="2 3" key="1">
    <citation type="submission" date="2024-01" db="EMBL/GenBank/DDBJ databases">
        <title>The genome sequence of Erythrobacteraceae sp. strain 1XM1-14.</title>
        <authorList>
            <person name="Liu Y."/>
        </authorList>
    </citation>
    <scope>NUCLEOTIDE SEQUENCE [LARGE SCALE GENOMIC DNA]</scope>
    <source>
        <strain evidence="2 3">1XM1-14</strain>
    </source>
</reference>
<keyword evidence="3" id="KW-1185">Reference proteome</keyword>
<organism evidence="2 3">
    <name type="scientific">Altererythrobacter litoralis</name>
    <dbReference type="NCBI Taxonomy" id="3113904"/>
    <lineage>
        <taxon>Bacteria</taxon>
        <taxon>Pseudomonadati</taxon>
        <taxon>Pseudomonadota</taxon>
        <taxon>Alphaproteobacteria</taxon>
        <taxon>Sphingomonadales</taxon>
        <taxon>Erythrobacteraceae</taxon>
        <taxon>Altererythrobacter</taxon>
    </lineage>
</organism>
<comment type="caution">
    <text evidence="2">The sequence shown here is derived from an EMBL/GenBank/DDBJ whole genome shotgun (WGS) entry which is preliminary data.</text>
</comment>